<protein>
    <recommendedName>
        <fullName evidence="3">XkdX family protein</fullName>
    </recommendedName>
</protein>
<gene>
    <name evidence="1" type="ORF">A5810_000848</name>
</gene>
<dbReference type="RefSeq" id="WP_086323120.1">
    <property type="nucleotide sequence ID" value="NZ_NGKW01000002.1"/>
</dbReference>
<sequence>MFSYDQIKQMYEWGNFTDEQVRMFISYGITEEEADEIINSEE</sequence>
<proteinExistence type="predicted"/>
<dbReference type="AlphaFoldDB" id="A0A242BGI1"/>
<reference evidence="1 2" key="1">
    <citation type="submission" date="2017-05" db="EMBL/GenBank/DDBJ databases">
        <title>The Genome Sequence of Enterococcus faecium 7H8_DIV0219.</title>
        <authorList>
            <consortium name="The Broad Institute Genomics Platform"/>
            <consortium name="The Broad Institute Genomic Center for Infectious Diseases"/>
            <person name="Earl A."/>
            <person name="Manson A."/>
            <person name="Schwartman J."/>
            <person name="Gilmore M."/>
            <person name="Abouelleil A."/>
            <person name="Cao P."/>
            <person name="Chapman S."/>
            <person name="Cusick C."/>
            <person name="Shea T."/>
            <person name="Young S."/>
            <person name="Neafsey D."/>
            <person name="Nusbaum C."/>
            <person name="Birren B."/>
        </authorList>
    </citation>
    <scope>NUCLEOTIDE SEQUENCE [LARGE SCALE GENOMIC DNA]</scope>
    <source>
        <strain evidence="1 2">7H8_DIV0219</strain>
    </source>
</reference>
<dbReference type="InterPro" id="IPR010022">
    <property type="entry name" value="XkdX"/>
</dbReference>
<organism evidence="1 2">
    <name type="scientific">Enterococcus faecium</name>
    <name type="common">Streptococcus faecium</name>
    <dbReference type="NCBI Taxonomy" id="1352"/>
    <lineage>
        <taxon>Bacteria</taxon>
        <taxon>Bacillati</taxon>
        <taxon>Bacillota</taxon>
        <taxon>Bacilli</taxon>
        <taxon>Lactobacillales</taxon>
        <taxon>Enterococcaceae</taxon>
        <taxon>Enterococcus</taxon>
    </lineage>
</organism>
<dbReference type="Proteomes" id="UP000194885">
    <property type="component" value="Unassembled WGS sequence"/>
</dbReference>
<comment type="caution">
    <text evidence="1">The sequence shown here is derived from an EMBL/GenBank/DDBJ whole genome shotgun (WGS) entry which is preliminary data.</text>
</comment>
<evidence type="ECO:0000313" key="2">
    <source>
        <dbReference type="Proteomes" id="UP000194885"/>
    </source>
</evidence>
<dbReference type="EMBL" id="NGKW01000002">
    <property type="protein sequence ID" value="OTN94605.1"/>
    <property type="molecule type" value="Genomic_DNA"/>
</dbReference>
<accession>A0A242BGI1</accession>
<evidence type="ECO:0000313" key="1">
    <source>
        <dbReference type="EMBL" id="OTN94605.1"/>
    </source>
</evidence>
<evidence type="ECO:0008006" key="3">
    <source>
        <dbReference type="Google" id="ProtNLM"/>
    </source>
</evidence>
<name>A0A242BGI1_ENTFC</name>
<dbReference type="Pfam" id="PF09693">
    <property type="entry name" value="Phage_XkdX"/>
    <property type="match status" value="1"/>
</dbReference>
<dbReference type="NCBIfam" id="TIGR01669">
    <property type="entry name" value="phage_XkdX"/>
    <property type="match status" value="1"/>
</dbReference>